<protein>
    <recommendedName>
        <fullName evidence="2">DUF7642 domain-containing protein</fullName>
    </recommendedName>
</protein>
<feature type="transmembrane region" description="Helical" evidence="1">
    <location>
        <begin position="58"/>
        <end position="81"/>
    </location>
</feature>
<reference evidence="3" key="2">
    <citation type="submission" date="2020-07" db="EMBL/GenBank/DDBJ databases">
        <authorList>
            <person name="Vera ALvarez R."/>
            <person name="Arias-Moreno D.M."/>
            <person name="Jimenez-Jacinto V."/>
            <person name="Jimenez-Bremont J.F."/>
            <person name="Swaminathan K."/>
            <person name="Moose S.P."/>
            <person name="Guerrero-Gonzalez M.L."/>
            <person name="Marino-Ramirez L."/>
            <person name="Landsman D."/>
            <person name="Rodriguez-Kessler M."/>
            <person name="Delgado-Sanchez P."/>
        </authorList>
    </citation>
    <scope>NUCLEOTIDE SEQUENCE</scope>
    <source>
        <tissue evidence="3">Cladode</tissue>
    </source>
</reference>
<evidence type="ECO:0000313" key="3">
    <source>
        <dbReference type="EMBL" id="MBA4669272.1"/>
    </source>
</evidence>
<keyword evidence="1" id="KW-0472">Membrane</keyword>
<name>A0A7C9AIE9_OPUST</name>
<sequence length="263" mass="29538">MFMSRTDAISEASSPNYAFLSGQTLEADGDEEKDDSSHIVYMASFDELAEKYLQYDTIIWLSISLLLVLAWGVGVIMLLYLPYKRYVLWKAVCSRKLYVTPAEIIYKVHRPSYVPFWRVVTVERHVPLSLVIDVIIEQGCLESVFELHTFRVESVSRGGAAAVDELQVQGVSSPGILRKAIISEASKVIQGSMTRISSLAERPIYSRTPSEGWKSVNTPHTLGAERMGIASRDLLLHKLDDINESVKKIEVLVNKSQNRTEIS</sequence>
<keyword evidence="1" id="KW-1133">Transmembrane helix</keyword>
<dbReference type="PANTHER" id="PTHR35410:SF2">
    <property type="entry name" value="OS02G0640200 PROTEIN"/>
    <property type="match status" value="1"/>
</dbReference>
<dbReference type="AlphaFoldDB" id="A0A7C9AIE9"/>
<evidence type="ECO:0000259" key="2">
    <source>
        <dbReference type="Pfam" id="PF24649"/>
    </source>
</evidence>
<dbReference type="InterPro" id="IPR056059">
    <property type="entry name" value="DUF7642"/>
</dbReference>
<dbReference type="EMBL" id="GISG01242926">
    <property type="protein sequence ID" value="MBA4669272.1"/>
    <property type="molecule type" value="Transcribed_RNA"/>
</dbReference>
<dbReference type="Pfam" id="PF24649">
    <property type="entry name" value="DUF7642"/>
    <property type="match status" value="1"/>
</dbReference>
<feature type="domain" description="DUF7642" evidence="2">
    <location>
        <begin position="91"/>
        <end position="189"/>
    </location>
</feature>
<dbReference type="PANTHER" id="PTHR35410">
    <property type="entry name" value="EXPRESSED PROTEIN"/>
    <property type="match status" value="1"/>
</dbReference>
<accession>A0A7C9AIE9</accession>
<evidence type="ECO:0000256" key="1">
    <source>
        <dbReference type="SAM" id="Phobius"/>
    </source>
</evidence>
<keyword evidence="1" id="KW-0812">Transmembrane</keyword>
<proteinExistence type="predicted"/>
<organism evidence="3">
    <name type="scientific">Opuntia streptacantha</name>
    <name type="common">Prickly pear cactus</name>
    <name type="synonym">Opuntia cardona</name>
    <dbReference type="NCBI Taxonomy" id="393608"/>
    <lineage>
        <taxon>Eukaryota</taxon>
        <taxon>Viridiplantae</taxon>
        <taxon>Streptophyta</taxon>
        <taxon>Embryophyta</taxon>
        <taxon>Tracheophyta</taxon>
        <taxon>Spermatophyta</taxon>
        <taxon>Magnoliopsida</taxon>
        <taxon>eudicotyledons</taxon>
        <taxon>Gunneridae</taxon>
        <taxon>Pentapetalae</taxon>
        <taxon>Caryophyllales</taxon>
        <taxon>Cactineae</taxon>
        <taxon>Cactaceae</taxon>
        <taxon>Opuntioideae</taxon>
        <taxon>Opuntia</taxon>
    </lineage>
</organism>
<reference evidence="3" key="1">
    <citation type="journal article" date="2013" name="J. Plant Res.">
        <title>Effect of fungi and light on seed germination of three Opuntia species from semiarid lands of central Mexico.</title>
        <authorList>
            <person name="Delgado-Sanchez P."/>
            <person name="Jimenez-Bremont J.F."/>
            <person name="Guerrero-Gonzalez Mde L."/>
            <person name="Flores J."/>
        </authorList>
    </citation>
    <scope>NUCLEOTIDE SEQUENCE</scope>
    <source>
        <tissue evidence="3">Cladode</tissue>
    </source>
</reference>